<dbReference type="InterPro" id="IPR000620">
    <property type="entry name" value="EamA_dom"/>
</dbReference>
<organism evidence="3 4">
    <name type="scientific">Hypericibacter adhaerens</name>
    <dbReference type="NCBI Taxonomy" id="2602016"/>
    <lineage>
        <taxon>Bacteria</taxon>
        <taxon>Pseudomonadati</taxon>
        <taxon>Pseudomonadota</taxon>
        <taxon>Alphaproteobacteria</taxon>
        <taxon>Rhodospirillales</taxon>
        <taxon>Dongiaceae</taxon>
        <taxon>Hypericibacter</taxon>
    </lineage>
</organism>
<feature type="transmembrane region" description="Helical" evidence="1">
    <location>
        <begin position="71"/>
        <end position="92"/>
    </location>
</feature>
<evidence type="ECO:0000259" key="2">
    <source>
        <dbReference type="Pfam" id="PF00892"/>
    </source>
</evidence>
<dbReference type="GO" id="GO:0016020">
    <property type="term" value="C:membrane"/>
    <property type="evidence" value="ECO:0007669"/>
    <property type="project" value="InterPro"/>
</dbReference>
<name>A0A5J6N4I2_9PROT</name>
<feature type="transmembrane region" description="Helical" evidence="1">
    <location>
        <begin position="16"/>
        <end position="34"/>
    </location>
</feature>
<feature type="transmembrane region" description="Helical" evidence="1">
    <location>
        <begin position="98"/>
        <end position="120"/>
    </location>
</feature>
<keyword evidence="1" id="KW-1133">Transmembrane helix</keyword>
<feature type="transmembrane region" description="Helical" evidence="1">
    <location>
        <begin position="156"/>
        <end position="173"/>
    </location>
</feature>
<gene>
    <name evidence="3" type="ORF">FRZ61_17450</name>
</gene>
<evidence type="ECO:0000313" key="3">
    <source>
        <dbReference type="EMBL" id="QEX21816.1"/>
    </source>
</evidence>
<feature type="transmembrane region" description="Helical" evidence="1">
    <location>
        <begin position="211"/>
        <end position="227"/>
    </location>
</feature>
<dbReference type="EMBL" id="CP042582">
    <property type="protein sequence ID" value="QEX21816.1"/>
    <property type="molecule type" value="Genomic_DNA"/>
</dbReference>
<sequence length="295" mass="31196">MTGPAHNPGLARGRTMIFGAALLWSMAGILTRLVETDSWTLTFWRSSIGGLFLLAAVAVQGRGLLARFRALSPVGWFLGIWMGIETVCFILAFTHTTIAKALIIIAINPLLAAFAGWLVLRERIAGHTVLALVATFGGVAYMVWGQFGGGSGFGDLMALTVAGMFAVVIVTIRRFGDIDLLPAMVVAGATGALLVLPWAHPFSVSLADAGYLALFGCGEFGLSLVLFTAGARLVPTVEVALLGLVESALAPLWVWFAVGEEPGERALIGGAVVLIALLLYTLVDWRRARLVPPLP</sequence>
<proteinExistence type="predicted"/>
<feature type="transmembrane region" description="Helical" evidence="1">
    <location>
        <begin position="265"/>
        <end position="283"/>
    </location>
</feature>
<dbReference type="OrthoDB" id="9810239at2"/>
<reference evidence="3 4" key="1">
    <citation type="submission" date="2019-08" db="EMBL/GenBank/DDBJ databases">
        <title>Hyperibacter terrae gen. nov., sp. nov. and Hyperibacter viscosus sp. nov., two new members in the family Rhodospirillaceae isolated from the rhizosphere of Hypericum perforatum.</title>
        <authorList>
            <person name="Noviana Z."/>
        </authorList>
    </citation>
    <scope>NUCLEOTIDE SEQUENCE [LARGE SCALE GENOMIC DNA]</scope>
    <source>
        <strain evidence="3 4">R5959</strain>
    </source>
</reference>
<keyword evidence="4" id="KW-1185">Reference proteome</keyword>
<feature type="transmembrane region" description="Helical" evidence="1">
    <location>
        <begin position="40"/>
        <end position="59"/>
    </location>
</feature>
<evidence type="ECO:0000313" key="4">
    <source>
        <dbReference type="Proteomes" id="UP000325797"/>
    </source>
</evidence>
<protein>
    <submittedName>
        <fullName evidence="3">Membrane protein</fullName>
    </submittedName>
</protein>
<dbReference type="SUPFAM" id="SSF103481">
    <property type="entry name" value="Multidrug resistance efflux transporter EmrE"/>
    <property type="match status" value="2"/>
</dbReference>
<feature type="transmembrane region" description="Helical" evidence="1">
    <location>
        <begin position="127"/>
        <end position="144"/>
    </location>
</feature>
<keyword evidence="1" id="KW-0812">Transmembrane</keyword>
<feature type="domain" description="EamA" evidence="2">
    <location>
        <begin position="14"/>
        <end position="143"/>
    </location>
</feature>
<keyword evidence="1" id="KW-0472">Membrane</keyword>
<feature type="transmembrane region" description="Helical" evidence="1">
    <location>
        <begin position="180"/>
        <end position="199"/>
    </location>
</feature>
<dbReference type="InterPro" id="IPR037185">
    <property type="entry name" value="EmrE-like"/>
</dbReference>
<accession>A0A5J6N4I2</accession>
<dbReference type="KEGG" id="hadh:FRZ61_17450"/>
<dbReference type="AlphaFoldDB" id="A0A5J6N4I2"/>
<feature type="domain" description="EamA" evidence="2">
    <location>
        <begin position="153"/>
        <end position="281"/>
    </location>
</feature>
<dbReference type="Proteomes" id="UP000325797">
    <property type="component" value="Chromosome"/>
</dbReference>
<evidence type="ECO:0000256" key="1">
    <source>
        <dbReference type="SAM" id="Phobius"/>
    </source>
</evidence>
<dbReference type="PANTHER" id="PTHR22911">
    <property type="entry name" value="ACYL-MALONYL CONDENSING ENZYME-RELATED"/>
    <property type="match status" value="1"/>
</dbReference>
<feature type="transmembrane region" description="Helical" evidence="1">
    <location>
        <begin position="239"/>
        <end position="259"/>
    </location>
</feature>
<dbReference type="RefSeq" id="WP_151116641.1">
    <property type="nucleotide sequence ID" value="NZ_CP042582.1"/>
</dbReference>
<dbReference type="PANTHER" id="PTHR22911:SF135">
    <property type="entry name" value="BLR4310 PROTEIN"/>
    <property type="match status" value="1"/>
</dbReference>
<dbReference type="Pfam" id="PF00892">
    <property type="entry name" value="EamA"/>
    <property type="match status" value="2"/>
</dbReference>